<dbReference type="GO" id="GO:0006351">
    <property type="term" value="P:DNA-templated transcription"/>
    <property type="evidence" value="ECO:0007669"/>
    <property type="project" value="UniProtKB-UniRule"/>
</dbReference>
<dbReference type="InterPro" id="IPR036643">
    <property type="entry name" value="RNApol_insert_sf"/>
</dbReference>
<dbReference type="Gene3D" id="2.170.120.12">
    <property type="entry name" value="DNA-directed RNA polymerase, insert domain"/>
    <property type="match status" value="1"/>
</dbReference>
<gene>
    <name evidence="11" type="primary">rpoA</name>
    <name evidence="13" type="ORF">SAMN02745671_00227</name>
</gene>
<reference evidence="13 14" key="1">
    <citation type="submission" date="2016-11" db="EMBL/GenBank/DDBJ databases">
        <authorList>
            <person name="Jaros S."/>
            <person name="Januszkiewicz K."/>
            <person name="Wedrychowicz H."/>
        </authorList>
    </citation>
    <scope>NUCLEOTIDE SEQUENCE [LARGE SCALE GENOMIC DNA]</scope>
    <source>
        <strain evidence="13 14">DSM 3074</strain>
    </source>
</reference>
<evidence type="ECO:0000256" key="3">
    <source>
        <dbReference type="ARBA" id="ARBA00015972"/>
    </source>
</evidence>
<dbReference type="GO" id="GO:0046983">
    <property type="term" value="F:protein dimerization activity"/>
    <property type="evidence" value="ECO:0007669"/>
    <property type="project" value="InterPro"/>
</dbReference>
<dbReference type="Pfam" id="PF03118">
    <property type="entry name" value="RNA_pol_A_CTD"/>
    <property type="match status" value="1"/>
</dbReference>
<keyword evidence="6 11" id="KW-0548">Nucleotidyltransferase</keyword>
<dbReference type="NCBIfam" id="TIGR02027">
    <property type="entry name" value="rpoA"/>
    <property type="match status" value="1"/>
</dbReference>
<dbReference type="RefSeq" id="WP_080325202.1">
    <property type="nucleotide sequence ID" value="NZ_FQYW01000004.1"/>
</dbReference>
<comment type="catalytic activity">
    <reaction evidence="10 11">
        <text>RNA(n) + a ribonucleoside 5'-triphosphate = RNA(n+1) + diphosphate</text>
        <dbReference type="Rhea" id="RHEA:21248"/>
        <dbReference type="Rhea" id="RHEA-COMP:14527"/>
        <dbReference type="Rhea" id="RHEA-COMP:17342"/>
        <dbReference type="ChEBI" id="CHEBI:33019"/>
        <dbReference type="ChEBI" id="CHEBI:61557"/>
        <dbReference type="ChEBI" id="CHEBI:140395"/>
        <dbReference type="EC" id="2.7.7.6"/>
    </reaction>
</comment>
<comment type="subunit">
    <text evidence="11">Homodimer. The RNAP catalytic core consists of 2 alpha, 1 beta, 1 beta' and 1 omega subunit. When a sigma factor is associated with the core the holoenzyme is formed, which can initiate transcription.</text>
</comment>
<evidence type="ECO:0000256" key="8">
    <source>
        <dbReference type="ARBA" id="ARBA00032524"/>
    </source>
</evidence>
<dbReference type="Proteomes" id="UP000191240">
    <property type="component" value="Unassembled WGS sequence"/>
</dbReference>
<evidence type="ECO:0000256" key="1">
    <source>
        <dbReference type="ARBA" id="ARBA00007123"/>
    </source>
</evidence>
<feature type="domain" description="DNA-directed RNA polymerase RpoA/D/Rpb3-type" evidence="12">
    <location>
        <begin position="22"/>
        <end position="229"/>
    </location>
</feature>
<dbReference type="SUPFAM" id="SSF56553">
    <property type="entry name" value="Insert subdomain of RNA polymerase alpha subunit"/>
    <property type="match status" value="1"/>
</dbReference>
<comment type="similarity">
    <text evidence="1 11">Belongs to the RNA polymerase alpha chain family.</text>
</comment>
<dbReference type="NCBIfam" id="NF003515">
    <property type="entry name" value="PRK05182.2-1"/>
    <property type="match status" value="1"/>
</dbReference>
<proteinExistence type="inferred from homology"/>
<keyword evidence="7 11" id="KW-0804">Transcription</keyword>
<dbReference type="GO" id="GO:0003677">
    <property type="term" value="F:DNA binding"/>
    <property type="evidence" value="ECO:0007669"/>
    <property type="project" value="UniProtKB-UniRule"/>
</dbReference>
<dbReference type="SUPFAM" id="SSF47789">
    <property type="entry name" value="C-terminal domain of RNA polymerase alpha subunit"/>
    <property type="match status" value="1"/>
</dbReference>
<dbReference type="Pfam" id="PF01193">
    <property type="entry name" value="RNA_pol_L"/>
    <property type="match status" value="1"/>
</dbReference>
<name>A0A1M6A9Q9_9FIRM</name>
<feature type="region of interest" description="Alpha C-terminal domain (alpha-CTD)" evidence="11">
    <location>
        <begin position="253"/>
        <end position="332"/>
    </location>
</feature>
<dbReference type="EMBL" id="FQYW01000004">
    <property type="protein sequence ID" value="SHI33192.1"/>
    <property type="molecule type" value="Genomic_DNA"/>
</dbReference>
<evidence type="ECO:0000256" key="4">
    <source>
        <dbReference type="ARBA" id="ARBA00022478"/>
    </source>
</evidence>
<evidence type="ECO:0000256" key="5">
    <source>
        <dbReference type="ARBA" id="ARBA00022679"/>
    </source>
</evidence>
<dbReference type="GO" id="GO:0003899">
    <property type="term" value="F:DNA-directed RNA polymerase activity"/>
    <property type="evidence" value="ECO:0007669"/>
    <property type="project" value="UniProtKB-UniRule"/>
</dbReference>
<sequence>MIEIDKQKIEIQIEEISEDGRYGKFICEPLERGYGITLGNSLRRILLSSLQGAAITAIKIDGVLHEFSTVPGVRDDVSNIILHLKELCLKMHSDEPKTIRIEVQGEKEVTAADIIHDADIEILNPELHIATVNETGSLNIEMTVEHGLGYVPSDKNKKPDQAIGEIPIDSIFSPVRRVNYRVEDTRVGDTVDYDKLTMEVWTNGSITPEEAVSKAAGILIARLKLFSNLIIDTKPAAAAEVPETAAVSTADMTDAPILDKKVEELELTVRSYHCLMRAEIKTVRDLINKTEAEIMKVRNLGNKSLVEIKNKLQELGLSLKENDGSADDLADN</sequence>
<accession>A0A1M6A9Q9</accession>
<dbReference type="InterPro" id="IPR011262">
    <property type="entry name" value="DNA-dir_RNA_pol_insert"/>
</dbReference>
<organism evidence="13 14">
    <name type="scientific">Anaerovibrio lipolyticus DSM 3074</name>
    <dbReference type="NCBI Taxonomy" id="1120997"/>
    <lineage>
        <taxon>Bacteria</taxon>
        <taxon>Bacillati</taxon>
        <taxon>Bacillota</taxon>
        <taxon>Negativicutes</taxon>
        <taxon>Selenomonadales</taxon>
        <taxon>Selenomonadaceae</taxon>
        <taxon>Anaerovibrio</taxon>
    </lineage>
</organism>
<dbReference type="GO" id="GO:0005737">
    <property type="term" value="C:cytoplasm"/>
    <property type="evidence" value="ECO:0007669"/>
    <property type="project" value="UniProtKB-ARBA"/>
</dbReference>
<keyword evidence="4 11" id="KW-0240">DNA-directed RNA polymerase</keyword>
<dbReference type="NCBIfam" id="NF003519">
    <property type="entry name" value="PRK05182.2-5"/>
    <property type="match status" value="1"/>
</dbReference>
<feature type="region of interest" description="Alpha N-terminal domain (alpha-NTD)" evidence="11">
    <location>
        <begin position="1"/>
        <end position="233"/>
    </location>
</feature>
<evidence type="ECO:0000256" key="9">
    <source>
        <dbReference type="ARBA" id="ARBA00033070"/>
    </source>
</evidence>
<dbReference type="AlphaFoldDB" id="A0A1M6A9Q9"/>
<dbReference type="InterPro" id="IPR036603">
    <property type="entry name" value="RBP11-like"/>
</dbReference>
<evidence type="ECO:0000256" key="6">
    <source>
        <dbReference type="ARBA" id="ARBA00022695"/>
    </source>
</evidence>
<dbReference type="EC" id="2.7.7.6" evidence="2 11"/>
<dbReference type="HAMAP" id="MF_00059">
    <property type="entry name" value="RNApol_bact_RpoA"/>
    <property type="match status" value="1"/>
</dbReference>
<dbReference type="FunFam" id="2.170.120.12:FF:000001">
    <property type="entry name" value="DNA-directed RNA polymerase subunit alpha"/>
    <property type="match status" value="1"/>
</dbReference>
<dbReference type="SMART" id="SM00662">
    <property type="entry name" value="RPOLD"/>
    <property type="match status" value="1"/>
</dbReference>
<protein>
    <recommendedName>
        <fullName evidence="3 11">DNA-directed RNA polymerase subunit alpha</fullName>
        <shortName evidence="11">RNAP subunit alpha</shortName>
        <ecNumber evidence="2 11">2.7.7.6</ecNumber>
    </recommendedName>
    <alternativeName>
        <fullName evidence="9 11">RNA polymerase subunit alpha</fullName>
    </alternativeName>
    <alternativeName>
        <fullName evidence="8 11">Transcriptase subunit alpha</fullName>
    </alternativeName>
</protein>
<dbReference type="Gene3D" id="3.30.1360.10">
    <property type="entry name" value="RNA polymerase, RBP11-like subunit"/>
    <property type="match status" value="1"/>
</dbReference>
<dbReference type="SUPFAM" id="SSF55257">
    <property type="entry name" value="RBP11-like subunits of RNA polymerase"/>
    <property type="match status" value="1"/>
</dbReference>
<evidence type="ECO:0000259" key="12">
    <source>
        <dbReference type="SMART" id="SM00662"/>
    </source>
</evidence>
<evidence type="ECO:0000256" key="7">
    <source>
        <dbReference type="ARBA" id="ARBA00023163"/>
    </source>
</evidence>
<comment type="function">
    <text evidence="11">DNA-dependent RNA polymerase catalyzes the transcription of DNA into RNA using the four ribonucleoside triphosphates as substrates.</text>
</comment>
<evidence type="ECO:0000313" key="13">
    <source>
        <dbReference type="EMBL" id="SHI33192.1"/>
    </source>
</evidence>
<dbReference type="GO" id="GO:0000428">
    <property type="term" value="C:DNA-directed RNA polymerase complex"/>
    <property type="evidence" value="ECO:0007669"/>
    <property type="project" value="UniProtKB-KW"/>
</dbReference>
<evidence type="ECO:0000256" key="11">
    <source>
        <dbReference type="HAMAP-Rule" id="MF_00059"/>
    </source>
</evidence>
<evidence type="ECO:0000256" key="2">
    <source>
        <dbReference type="ARBA" id="ARBA00012418"/>
    </source>
</evidence>
<dbReference type="NCBIfam" id="NF003513">
    <property type="entry name" value="PRK05182.1-2"/>
    <property type="match status" value="1"/>
</dbReference>
<dbReference type="OrthoDB" id="9805706at2"/>
<dbReference type="CDD" id="cd06928">
    <property type="entry name" value="RNAP_alpha_NTD"/>
    <property type="match status" value="1"/>
</dbReference>
<dbReference type="Pfam" id="PF01000">
    <property type="entry name" value="RNA_pol_A_bac"/>
    <property type="match status" value="1"/>
</dbReference>
<comment type="domain">
    <text evidence="11">The N-terminal domain is essential for RNAP assembly and basal transcription, whereas the C-terminal domain is involved in interaction with transcriptional regulators and with upstream promoter elements.</text>
</comment>
<dbReference type="InterPro" id="IPR011260">
    <property type="entry name" value="RNAP_asu_C"/>
</dbReference>
<keyword evidence="5 11" id="KW-0808">Transferase</keyword>
<dbReference type="InterPro" id="IPR011773">
    <property type="entry name" value="DNA-dir_RpoA"/>
</dbReference>
<evidence type="ECO:0000256" key="10">
    <source>
        <dbReference type="ARBA" id="ARBA00048552"/>
    </source>
</evidence>
<dbReference type="InterPro" id="IPR011263">
    <property type="entry name" value="DNA-dir_RNA_pol_RpoA/D/Rpb3"/>
</dbReference>
<dbReference type="Gene3D" id="1.10.150.20">
    <property type="entry name" value="5' to 3' exonuclease, C-terminal subdomain"/>
    <property type="match status" value="1"/>
</dbReference>
<evidence type="ECO:0000313" key="14">
    <source>
        <dbReference type="Proteomes" id="UP000191240"/>
    </source>
</evidence>